<dbReference type="CDD" id="cd00096">
    <property type="entry name" value="Ig"/>
    <property type="match status" value="1"/>
</dbReference>
<evidence type="ECO:0000313" key="3">
    <source>
        <dbReference type="EMBL" id="VDP08349.1"/>
    </source>
</evidence>
<feature type="domain" description="Ig-like" evidence="2">
    <location>
        <begin position="1361"/>
        <end position="1420"/>
    </location>
</feature>
<feature type="domain" description="Ig-like" evidence="2">
    <location>
        <begin position="483"/>
        <end position="589"/>
    </location>
</feature>
<feature type="domain" description="Ig-like" evidence="2">
    <location>
        <begin position="737"/>
        <end position="829"/>
    </location>
</feature>
<dbReference type="InterPro" id="IPR013098">
    <property type="entry name" value="Ig_I-set"/>
</dbReference>
<protein>
    <submittedName>
        <fullName evidence="5">Titin</fullName>
    </submittedName>
</protein>
<dbReference type="PANTHER" id="PTHR47633:SF4">
    <property type="entry name" value="MYOPALLADIN ISOFORM X1"/>
    <property type="match status" value="1"/>
</dbReference>
<feature type="compositionally biased region" description="Basic and acidic residues" evidence="1">
    <location>
        <begin position="1214"/>
        <end position="1233"/>
    </location>
</feature>
<dbReference type="FunFam" id="2.60.40.10:FF:000962">
    <property type="entry name" value="titin isoform X1"/>
    <property type="match status" value="4"/>
</dbReference>
<dbReference type="InterPro" id="IPR003598">
    <property type="entry name" value="Ig_sub2"/>
</dbReference>
<name>A0A183IQA7_9BILA</name>
<feature type="domain" description="Ig-like" evidence="2">
    <location>
        <begin position="354"/>
        <end position="449"/>
    </location>
</feature>
<accession>A0A183IQA7</accession>
<dbReference type="WBParaSite" id="SBAD_0000603401-mRNA-1">
    <property type="protein sequence ID" value="SBAD_0000603401-mRNA-1"/>
    <property type="gene ID" value="SBAD_0000603401"/>
</dbReference>
<reference evidence="5" key="1">
    <citation type="submission" date="2016-06" db="UniProtKB">
        <authorList>
            <consortium name="WormBaseParasite"/>
        </authorList>
    </citation>
    <scope>IDENTIFICATION</scope>
</reference>
<keyword evidence="4" id="KW-1185">Reference proteome</keyword>
<dbReference type="Proteomes" id="UP000270296">
    <property type="component" value="Unassembled WGS sequence"/>
</dbReference>
<gene>
    <name evidence="3" type="ORF">SBAD_LOCUS5804</name>
</gene>
<dbReference type="InterPro" id="IPR007110">
    <property type="entry name" value="Ig-like_dom"/>
</dbReference>
<dbReference type="OrthoDB" id="6612025at2759"/>
<dbReference type="InterPro" id="IPR003599">
    <property type="entry name" value="Ig_sub"/>
</dbReference>
<evidence type="ECO:0000313" key="4">
    <source>
        <dbReference type="Proteomes" id="UP000270296"/>
    </source>
</evidence>
<reference evidence="3 4" key="2">
    <citation type="submission" date="2018-11" db="EMBL/GenBank/DDBJ databases">
        <authorList>
            <consortium name="Pathogen Informatics"/>
        </authorList>
    </citation>
    <scope>NUCLEOTIDE SEQUENCE [LARGE SCALE GENOMIC DNA]</scope>
</reference>
<feature type="domain" description="Ig-like" evidence="2">
    <location>
        <begin position="1008"/>
        <end position="1095"/>
    </location>
</feature>
<dbReference type="SUPFAM" id="SSF48726">
    <property type="entry name" value="Immunoglobulin"/>
    <property type="match status" value="10"/>
</dbReference>
<feature type="domain" description="Ig-like" evidence="2">
    <location>
        <begin position="602"/>
        <end position="693"/>
    </location>
</feature>
<feature type="domain" description="Ig-like" evidence="2">
    <location>
        <begin position="1"/>
        <end position="76"/>
    </location>
</feature>
<feature type="compositionally biased region" description="Basic and acidic residues" evidence="1">
    <location>
        <begin position="1285"/>
        <end position="1308"/>
    </location>
</feature>
<dbReference type="SMART" id="SM00408">
    <property type="entry name" value="IGc2"/>
    <property type="match status" value="6"/>
</dbReference>
<dbReference type="PROSITE" id="PS50835">
    <property type="entry name" value="IG_LIKE"/>
    <property type="match status" value="9"/>
</dbReference>
<dbReference type="FunFam" id="2.60.40.10:FF:000119">
    <property type="entry name" value="Sallimus, isoform P"/>
    <property type="match status" value="3"/>
</dbReference>
<feature type="region of interest" description="Disordered" evidence="1">
    <location>
        <begin position="1267"/>
        <end position="1316"/>
    </location>
</feature>
<dbReference type="EMBL" id="UZAM01009258">
    <property type="protein sequence ID" value="VDP08349.1"/>
    <property type="molecule type" value="Genomic_DNA"/>
</dbReference>
<dbReference type="SMART" id="SM00409">
    <property type="entry name" value="IG"/>
    <property type="match status" value="7"/>
</dbReference>
<dbReference type="PANTHER" id="PTHR47633">
    <property type="entry name" value="IMMUNOGLOBULIN"/>
    <property type="match status" value="1"/>
</dbReference>
<dbReference type="FunFam" id="2.60.40.10:FF:000697">
    <property type="entry name" value="titin isoform X1"/>
    <property type="match status" value="1"/>
</dbReference>
<evidence type="ECO:0000313" key="5">
    <source>
        <dbReference type="WBParaSite" id="SBAD_0000603401-mRNA-1"/>
    </source>
</evidence>
<feature type="region of interest" description="Disordered" evidence="1">
    <location>
        <begin position="1214"/>
        <end position="1238"/>
    </location>
</feature>
<organism evidence="5">
    <name type="scientific">Soboliphyme baturini</name>
    <dbReference type="NCBI Taxonomy" id="241478"/>
    <lineage>
        <taxon>Eukaryota</taxon>
        <taxon>Metazoa</taxon>
        <taxon>Ecdysozoa</taxon>
        <taxon>Nematoda</taxon>
        <taxon>Enoplea</taxon>
        <taxon>Dorylaimia</taxon>
        <taxon>Dioctophymatida</taxon>
        <taxon>Dioctophymatoidea</taxon>
        <taxon>Soboliphymatidae</taxon>
        <taxon>Soboliphyme</taxon>
    </lineage>
</organism>
<dbReference type="InterPro" id="IPR013783">
    <property type="entry name" value="Ig-like_fold"/>
</dbReference>
<sequence>MSLSLFFQYEPVNDPQLRIEWYLNGKPLVVGSKYHMRNEFGLVTMDILYTFPQDSGVYTCKAISTQGEASSSGTIKCQAKETILRAPFNVSSVKKIAELEAPKPGAAEVPESPPVQPTFSTNIQDLLQLVEGQSAHFEASVEPINDPRLVIQWYHNGKLVSATSRMKYIHDFGMVILDITQLMCKPREKIIYDSQQPQSLERIKVLEMPKEAVEEPAAKPPEAPRFVTKLPMFPPLIESDSAHLEAQLTPTNDPKMKIQWFRNGKLLPTGHRFKQIYDFGFCVFDIIGMTAEDSGEYKCVATNESGTDSTSTTLQCQPKGSLFLEPISIEKAKAVHDLEESLVKVPAEAPPEKPQMAPVFLKPLQNPPPLQEGDNAHLEATISPVNDPNLKIEWFLNGKALKTGSRVKAICDFGFVILEITPVYPEDSGEYLCRASNRLGEAVTSAHIVCESKDKIIRRSQLPESYSGAQQKIEILETAKPAPEMEPEPVYGKPILEPQDETGQVAHFEFKLEPAEDPNMKVEWFHNGHPVSHSKSRVLAHVACSRLKTINDFGFVILEIAPAEPHDSGTYSCRASNAQGSCSADIELQVEEFLPETEFDPPKFTEPLTDFEEQPEGNSIRFECKLEPLGDPTLRIEWLHNGRPIPYSTRIQTQHDFGTAVLIIQHIIPEDSGEYTCKATNSKGQASTTCSLVCRYALFVINNSHVKMPNQFYDPEIILTYLSHEGLFRSKREIEMPRFVSPLISTISDIKEGDTVHLECRVTPVDDPHLVIQWYFNGKPLKTAHRFKTTFDFGFVSLDILYAYPEDSGTYVCKASNEKGEAETSCSVTILGKPRLVFQRQAPVQTADELKRHFSQYTTAEIDDKRDKPRFVTKIENVAISEGDFARFECQLAPINDPNLKVEWFHNGEPIILGHRFLAIHEFGYVALVLLYALPVDTGEYVARAINKYGHDTVKAKLACVPKKRVITESQLPPGFSVAEISKLEEQLYWSQMGETETEEVKKAKFPPVFTISPRRIQAVENEPARFECAVSGNPAPRVTWFINGRQAVTGSRFKLSYDGMHYFSIPRVIPQDAGEIICVARNSEGEVQVAATLDVFELKDFRTHKLKTGKRESETDALQREEKWKQEMLGSLGQVFEKAPKPSFQKLLEVEAAKEPVEPLESEELKQKFQRKRHDEIYEKILPPDQTKVRGPSGFTETVQLKPTRLQQRELPKEEKINVELRSTPRKEKPPEEPQVPAWQMGLKKLNVEAMNLLPPPEKEVEISAKDQIKLRPAKPKPADQPTEFEHFKLASEKPIPKSGLRQKESEPEVEPSVPAKQVALKPSFAPKAALPAEQANIAAVQLKPTVHRPPAGQSMKQPPMISKQLQPCSTEIGRSAELLCEFTGDKPLTINWLFDGKPITSSFEFQVGGNVVRNYRLS</sequence>
<evidence type="ECO:0000259" key="2">
    <source>
        <dbReference type="PROSITE" id="PS50835"/>
    </source>
</evidence>
<feature type="domain" description="Ig-like" evidence="2">
    <location>
        <begin position="869"/>
        <end position="959"/>
    </location>
</feature>
<dbReference type="Gene3D" id="2.60.40.10">
    <property type="entry name" value="Immunoglobulins"/>
    <property type="match status" value="10"/>
</dbReference>
<dbReference type="InterPro" id="IPR036179">
    <property type="entry name" value="Ig-like_dom_sf"/>
</dbReference>
<dbReference type="Pfam" id="PF07679">
    <property type="entry name" value="I-set"/>
    <property type="match status" value="9"/>
</dbReference>
<feature type="domain" description="Ig-like" evidence="2">
    <location>
        <begin position="224"/>
        <end position="315"/>
    </location>
</feature>
<proteinExistence type="predicted"/>
<evidence type="ECO:0000256" key="1">
    <source>
        <dbReference type="SAM" id="MobiDB-lite"/>
    </source>
</evidence>